<dbReference type="Gene3D" id="3.60.10.10">
    <property type="entry name" value="Endonuclease/exonuclease/phosphatase"/>
    <property type="match status" value="1"/>
</dbReference>
<evidence type="ECO:0000313" key="2">
    <source>
        <dbReference type="Proteomes" id="UP001324115"/>
    </source>
</evidence>
<dbReference type="SUPFAM" id="SSF56219">
    <property type="entry name" value="DNase I-like"/>
    <property type="match status" value="1"/>
</dbReference>
<proteinExistence type="predicted"/>
<evidence type="ECO:0008006" key="3">
    <source>
        <dbReference type="Google" id="ProtNLM"/>
    </source>
</evidence>
<dbReference type="Proteomes" id="UP001324115">
    <property type="component" value="Unassembled WGS sequence"/>
</dbReference>
<organism evidence="1 2">
    <name type="scientific">Quercus rubra</name>
    <name type="common">Northern red oak</name>
    <name type="synonym">Quercus borealis</name>
    <dbReference type="NCBI Taxonomy" id="3512"/>
    <lineage>
        <taxon>Eukaryota</taxon>
        <taxon>Viridiplantae</taxon>
        <taxon>Streptophyta</taxon>
        <taxon>Embryophyta</taxon>
        <taxon>Tracheophyta</taxon>
        <taxon>Spermatophyta</taxon>
        <taxon>Magnoliopsida</taxon>
        <taxon>eudicotyledons</taxon>
        <taxon>Gunneridae</taxon>
        <taxon>Pentapetalae</taxon>
        <taxon>rosids</taxon>
        <taxon>fabids</taxon>
        <taxon>Fagales</taxon>
        <taxon>Fagaceae</taxon>
        <taxon>Quercus</taxon>
    </lineage>
</organism>
<name>A0AAN7EHV3_QUERU</name>
<dbReference type="AlphaFoldDB" id="A0AAN7EHV3"/>
<accession>A0AAN7EHV3</accession>
<sequence length="114" mass="13251">MYSLPWMIAGNFNEILLREDKYGGQAVNTVRALRFQECLNNYGMIDLGFSGPRYTWSNHRPLTHLIQERIDRVFANADWNVLYPDASVKHLERAHSDHNLVLLSLANVSRMQFT</sequence>
<dbReference type="PANTHER" id="PTHR33710">
    <property type="entry name" value="BNAC02G09200D PROTEIN"/>
    <property type="match status" value="1"/>
</dbReference>
<protein>
    <recommendedName>
        <fullName evidence="3">Endonuclease/exonuclease/phosphatase domain-containing protein</fullName>
    </recommendedName>
</protein>
<dbReference type="PANTHER" id="PTHR33710:SF77">
    <property type="entry name" value="DNASE I-LIKE SUPERFAMILY PROTEIN"/>
    <property type="match status" value="1"/>
</dbReference>
<keyword evidence="2" id="KW-1185">Reference proteome</keyword>
<evidence type="ECO:0000313" key="1">
    <source>
        <dbReference type="EMBL" id="KAK4572013.1"/>
    </source>
</evidence>
<comment type="caution">
    <text evidence="1">The sequence shown here is derived from an EMBL/GenBank/DDBJ whole genome shotgun (WGS) entry which is preliminary data.</text>
</comment>
<gene>
    <name evidence="1" type="ORF">RGQ29_030423</name>
</gene>
<dbReference type="EMBL" id="JAXUIC010000009">
    <property type="protein sequence ID" value="KAK4572013.1"/>
    <property type="molecule type" value="Genomic_DNA"/>
</dbReference>
<dbReference type="InterPro" id="IPR036691">
    <property type="entry name" value="Endo/exonu/phosph_ase_sf"/>
</dbReference>
<reference evidence="1 2" key="1">
    <citation type="journal article" date="2023" name="G3 (Bethesda)">
        <title>A haplotype-resolved chromosome-scale genome for Quercus rubra L. provides insights into the genetics of adaptive traits for red oak species.</title>
        <authorList>
            <person name="Kapoor B."/>
            <person name="Jenkins J."/>
            <person name="Schmutz J."/>
            <person name="Zhebentyayeva T."/>
            <person name="Kuelheim C."/>
            <person name="Coggeshall M."/>
            <person name="Heim C."/>
            <person name="Lasky J.R."/>
            <person name="Leites L."/>
            <person name="Islam-Faridi N."/>
            <person name="Romero-Severson J."/>
            <person name="DeLeo V.L."/>
            <person name="Lucas S.M."/>
            <person name="Lazic D."/>
            <person name="Gailing O."/>
            <person name="Carlson J."/>
            <person name="Staton M."/>
        </authorList>
    </citation>
    <scope>NUCLEOTIDE SEQUENCE [LARGE SCALE GENOMIC DNA]</scope>
    <source>
        <strain evidence="1">Pseudo-F2</strain>
    </source>
</reference>